<dbReference type="RefSeq" id="WP_024892531.1">
    <property type="nucleotide sequence ID" value="NZ_LWRZ01000062.1"/>
</dbReference>
<dbReference type="Proteomes" id="UP000094893">
    <property type="component" value="Unassembled WGS sequence"/>
</dbReference>
<name>A0A1C2J5J0_ACITH</name>
<dbReference type="AlphaFoldDB" id="A0A1C2J5J0"/>
<gene>
    <name evidence="1" type="ORF">A6P07_18820</name>
</gene>
<proteinExistence type="predicted"/>
<evidence type="ECO:0000313" key="2">
    <source>
        <dbReference type="Proteomes" id="UP000094893"/>
    </source>
</evidence>
<evidence type="ECO:0000313" key="1">
    <source>
        <dbReference type="EMBL" id="OCX68109.1"/>
    </source>
</evidence>
<sequence>MHNQKRVTIEGYFHLPAEGIFDEIKFLTDEGGELTHQKDVAHILFKKFLSQEDLDKVLAWEKQIEDQAASGKLVVVIDYEPPYVVEWHHADRTEMDWERSMQSSVEDLHMFTTRFEHLIHMG</sequence>
<accession>A0A1C2J5J0</accession>
<reference evidence="1 2" key="1">
    <citation type="journal article" date="2016" name="Int. J. Mol. Sci.">
        <title>Comparative genomics of the extreme acidophile Acidithiobacillus thiooxidans reveals intraspecific divergence and niche adaptation.</title>
        <authorList>
            <person name="Zhang X."/>
            <person name="Feng X."/>
            <person name="Tao J."/>
            <person name="Ma L."/>
            <person name="Xiao Y."/>
            <person name="Liang Y."/>
            <person name="Liu X."/>
            <person name="Yin H."/>
        </authorList>
    </citation>
    <scope>NUCLEOTIDE SEQUENCE [LARGE SCALE GENOMIC DNA]</scope>
    <source>
        <strain evidence="1 2">A02</strain>
    </source>
</reference>
<comment type="caution">
    <text evidence="1">The sequence shown here is derived from an EMBL/GenBank/DDBJ whole genome shotgun (WGS) entry which is preliminary data.</text>
</comment>
<organism evidence="1 2">
    <name type="scientific">Acidithiobacillus thiooxidans</name>
    <name type="common">Thiobacillus thiooxidans</name>
    <dbReference type="NCBI Taxonomy" id="930"/>
    <lineage>
        <taxon>Bacteria</taxon>
        <taxon>Pseudomonadati</taxon>
        <taxon>Pseudomonadota</taxon>
        <taxon>Acidithiobacillia</taxon>
        <taxon>Acidithiobacillales</taxon>
        <taxon>Acidithiobacillaceae</taxon>
        <taxon>Acidithiobacillus</taxon>
    </lineage>
</organism>
<protein>
    <submittedName>
        <fullName evidence="1">Uncharacterized protein</fullName>
    </submittedName>
</protein>
<dbReference type="EMBL" id="LWSA01000313">
    <property type="protein sequence ID" value="OCX68109.1"/>
    <property type="molecule type" value="Genomic_DNA"/>
</dbReference>